<dbReference type="GO" id="GO:0000428">
    <property type="term" value="C:DNA-directed RNA polymerase complex"/>
    <property type="evidence" value="ECO:0007669"/>
    <property type="project" value="UniProtKB-KW"/>
</dbReference>
<feature type="active site" evidence="11">
    <location>
        <position position="255"/>
    </location>
</feature>
<evidence type="ECO:0000256" key="2">
    <source>
        <dbReference type="ARBA" id="ARBA00022478"/>
    </source>
</evidence>
<keyword evidence="6 11" id="KW-0235">DNA replication</keyword>
<evidence type="ECO:0000256" key="8">
    <source>
        <dbReference type="ARBA" id="ARBA00022842"/>
    </source>
</evidence>
<comment type="similarity">
    <text evidence="1 11 12">Belongs to the eukaryotic-type primase small subunit family.</text>
</comment>
<evidence type="ECO:0000256" key="1">
    <source>
        <dbReference type="ARBA" id="ARBA00009762"/>
    </source>
</evidence>
<keyword evidence="10 11" id="KW-0464">Manganese</keyword>
<feature type="active site" evidence="11">
    <location>
        <position position="105"/>
    </location>
</feature>
<evidence type="ECO:0000256" key="4">
    <source>
        <dbReference type="ARBA" id="ARBA00022679"/>
    </source>
</evidence>
<comment type="cofactor">
    <cofactor evidence="11">
        <name>Mg(2+)</name>
        <dbReference type="ChEBI" id="CHEBI:18420"/>
    </cofactor>
    <cofactor evidence="11">
        <name>Mn(2+)</name>
        <dbReference type="ChEBI" id="CHEBI:29035"/>
    </cofactor>
</comment>
<evidence type="ECO:0000256" key="3">
    <source>
        <dbReference type="ARBA" id="ARBA00022515"/>
    </source>
</evidence>
<dbReference type="GO" id="GO:0006269">
    <property type="term" value="P:DNA replication, synthesis of primer"/>
    <property type="evidence" value="ECO:0007669"/>
    <property type="project" value="UniProtKB-UniRule"/>
</dbReference>
<evidence type="ECO:0000256" key="7">
    <source>
        <dbReference type="ARBA" id="ARBA00022723"/>
    </source>
</evidence>
<evidence type="ECO:0000256" key="5">
    <source>
        <dbReference type="ARBA" id="ARBA00022695"/>
    </source>
</evidence>
<evidence type="ECO:0000256" key="10">
    <source>
        <dbReference type="ARBA" id="ARBA00023211"/>
    </source>
</evidence>
<keyword evidence="7 11" id="KW-0479">Metal-binding</keyword>
<evidence type="ECO:0000313" key="15">
    <source>
        <dbReference type="Proteomes" id="UP000003706"/>
    </source>
</evidence>
<dbReference type="InterPro" id="IPR023639">
    <property type="entry name" value="DNA_primase_ssu_PriS"/>
</dbReference>
<reference evidence="14 15" key="1">
    <citation type="submission" date="2011-09" db="EMBL/GenBank/DDBJ databases">
        <title>The draft genome of Methanotorris formicicus Mc-S-70.</title>
        <authorList>
            <consortium name="US DOE Joint Genome Institute (JGI-PGF)"/>
            <person name="Lucas S."/>
            <person name="Han J."/>
            <person name="Lapidus A."/>
            <person name="Cheng J.-F."/>
            <person name="Goodwin L."/>
            <person name="Pitluck S."/>
            <person name="Peters L."/>
            <person name="Land M.L."/>
            <person name="Hauser L."/>
            <person name="Sieprawska-Lupa M."/>
            <person name="Takai K."/>
            <person name="Miyazaki J."/>
            <person name="Whitman W."/>
            <person name="Woyke T.J."/>
        </authorList>
    </citation>
    <scope>NUCLEOTIDE SEQUENCE [LARGE SCALE GENOMIC DNA]</scope>
    <source>
        <strain evidence="14 15">Mc-S-70</strain>
    </source>
</reference>
<keyword evidence="15" id="KW-1185">Reference proteome</keyword>
<dbReference type="SUPFAM" id="SSF56747">
    <property type="entry name" value="Prim-pol domain"/>
    <property type="match status" value="1"/>
</dbReference>
<name>H1KYC6_9EURY</name>
<evidence type="ECO:0000256" key="13">
    <source>
        <dbReference type="RuleBase" id="RU004224"/>
    </source>
</evidence>
<evidence type="ECO:0000313" key="14">
    <source>
        <dbReference type="EMBL" id="EHP87210.1"/>
    </source>
</evidence>
<dbReference type="PATRIC" id="fig|647171.4.peg.792"/>
<comment type="function">
    <text evidence="11">Catalytic subunit of DNA primase, an RNA polymerase that catalyzes the synthesis of short RNA molecules used as primers for DNA polymerase during DNA replication. The small subunit contains the primase catalytic core and has DNA synthesis activity on its own. Binding to the large subunit stabilizes and modulates the activity, increasing the rate of DNA synthesis while decreasing the length of the DNA fragments, and conferring RNA synthesis capability. The DNA polymerase activity may enable DNA primase to also catalyze primer extension after primer synthesis. May also play a role in DNA repair.</text>
</comment>
<protein>
    <recommendedName>
        <fullName evidence="11">DNA primase small subunit PriS</fullName>
        <ecNumber evidence="11">2.7.7.-</ecNumber>
    </recommendedName>
</protein>
<keyword evidence="3 11" id="KW-0639">Primosome</keyword>
<dbReference type="Proteomes" id="UP000003706">
    <property type="component" value="Unassembled WGS sequence"/>
</dbReference>
<proteinExistence type="inferred from homology"/>
<dbReference type="GO" id="GO:1990077">
    <property type="term" value="C:primosome complex"/>
    <property type="evidence" value="ECO:0007669"/>
    <property type="project" value="UniProtKB-KW"/>
</dbReference>
<dbReference type="EMBL" id="AGJL01000016">
    <property type="protein sequence ID" value="EHP87210.1"/>
    <property type="molecule type" value="Genomic_DNA"/>
</dbReference>
<dbReference type="GO" id="GO:0003899">
    <property type="term" value="F:DNA-directed RNA polymerase activity"/>
    <property type="evidence" value="ECO:0007669"/>
    <property type="project" value="UniProtKB-UniRule"/>
</dbReference>
<dbReference type="InterPro" id="IPR002755">
    <property type="entry name" value="DNA_primase_S"/>
</dbReference>
<dbReference type="Gene3D" id="3.90.920.10">
    <property type="entry name" value="DNA primase, PRIM domain"/>
    <property type="match status" value="1"/>
</dbReference>
<sequence length="351" mass="41754">MVIIMDDKIVNEVSNLYKEYYSYVIKNDLLEVPEGIEYREFGYGYFKKVDNRNISFKDGEEYKNWVLKNAPFHLYKSLSYMEFPSKSGGANKKKVFRREIAFDIDVHKTKKCRHSDDWVCEYCLEEAKNQALYLIEEFLMSDFGLSGDDLQIAFSGNRGYHIYIKPKDEEIRNIIESYEKPQRRFLMDYILGKNLNLSKIGSGWKRRLLDVFKKKKIATKQFEKEDNWKKIIEKRKNRDKIYSIINETLNKLELDEKVMDDDIRLLRVIGSLHGYTGFMVKEIKYKKLSSFNPLKDAIFNDFNEKFYNVKIKQKIDKIIINDETYNNKSKEIPASVLLFLFGHGVNFEIIY</sequence>
<feature type="active site" evidence="11">
    <location>
        <position position="103"/>
    </location>
</feature>
<dbReference type="STRING" id="647171.MetfoDRAFT_0799"/>
<dbReference type="AlphaFoldDB" id="H1KYC6"/>
<keyword evidence="5 11" id="KW-0548">Nucleotidyltransferase</keyword>
<keyword evidence="8 11" id="KW-0460">Magnesium</keyword>
<gene>
    <name evidence="11" type="primary">priS</name>
    <name evidence="14" type="ORF">MetfoDRAFT_0799</name>
</gene>
<comment type="function">
    <text evidence="13">RNA polymerase that catalyzes the synthesis of short RNA molecules used as primers for DNA polymerase during DNA replication.</text>
</comment>
<dbReference type="Pfam" id="PF01896">
    <property type="entry name" value="DNA_primase_S"/>
    <property type="match status" value="1"/>
</dbReference>
<evidence type="ECO:0000256" key="9">
    <source>
        <dbReference type="ARBA" id="ARBA00023163"/>
    </source>
</evidence>
<dbReference type="NCBIfam" id="TIGR00335">
    <property type="entry name" value="primase_sml"/>
    <property type="match status" value="1"/>
</dbReference>
<organism evidence="14 15">
    <name type="scientific">Methanotorris formicicus Mc-S-70</name>
    <dbReference type="NCBI Taxonomy" id="647171"/>
    <lineage>
        <taxon>Archaea</taxon>
        <taxon>Methanobacteriati</taxon>
        <taxon>Methanobacteriota</taxon>
        <taxon>Methanomada group</taxon>
        <taxon>Methanococci</taxon>
        <taxon>Methanococcales</taxon>
        <taxon>Methanocaldococcaceae</taxon>
        <taxon>Methanotorris</taxon>
    </lineage>
</organism>
<dbReference type="HAMAP" id="MF_00700">
    <property type="entry name" value="DNA_primase_sml_arc"/>
    <property type="match status" value="1"/>
</dbReference>
<keyword evidence="4 11" id="KW-0808">Transferase</keyword>
<dbReference type="PANTHER" id="PTHR10536">
    <property type="entry name" value="DNA PRIMASE SMALL SUBUNIT"/>
    <property type="match status" value="1"/>
</dbReference>
<dbReference type="CDD" id="cd04860">
    <property type="entry name" value="AE_Prim_S"/>
    <property type="match status" value="1"/>
</dbReference>
<evidence type="ECO:0000256" key="11">
    <source>
        <dbReference type="HAMAP-Rule" id="MF_00700"/>
    </source>
</evidence>
<evidence type="ECO:0000256" key="12">
    <source>
        <dbReference type="RuleBase" id="RU003514"/>
    </source>
</evidence>
<keyword evidence="2 11" id="KW-0240">DNA-directed RNA polymerase</keyword>
<comment type="subunit">
    <text evidence="11">Heterodimer of a small subunit (PriS) and a large subunit (PriL).</text>
</comment>
<keyword evidence="9 11" id="KW-0804">Transcription</keyword>
<dbReference type="EC" id="2.7.7.-" evidence="11"/>
<dbReference type="InterPro" id="IPR014052">
    <property type="entry name" value="DNA_primase_ssu_euk/arc"/>
</dbReference>
<comment type="caution">
    <text evidence="14">The sequence shown here is derived from an EMBL/GenBank/DDBJ whole genome shotgun (WGS) entry which is preliminary data.</text>
</comment>
<dbReference type="GO" id="GO:0046872">
    <property type="term" value="F:metal ion binding"/>
    <property type="evidence" value="ECO:0007669"/>
    <property type="project" value="UniProtKB-KW"/>
</dbReference>
<evidence type="ECO:0000256" key="6">
    <source>
        <dbReference type="ARBA" id="ARBA00022705"/>
    </source>
</evidence>
<accession>H1KYC6</accession>